<feature type="region of interest" description="Disordered" evidence="1">
    <location>
        <begin position="117"/>
        <end position="162"/>
    </location>
</feature>
<dbReference type="Proteomes" id="UP000799777">
    <property type="component" value="Unassembled WGS sequence"/>
</dbReference>
<evidence type="ECO:0000256" key="1">
    <source>
        <dbReference type="SAM" id="MobiDB-lite"/>
    </source>
</evidence>
<comment type="caution">
    <text evidence="2">The sequence shown here is derived from an EMBL/GenBank/DDBJ whole genome shotgun (WGS) entry which is preliminary data.</text>
</comment>
<feature type="region of interest" description="Disordered" evidence="1">
    <location>
        <begin position="1"/>
        <end position="20"/>
    </location>
</feature>
<dbReference type="OrthoDB" id="10658645at2759"/>
<evidence type="ECO:0000313" key="3">
    <source>
        <dbReference type="Proteomes" id="UP000799777"/>
    </source>
</evidence>
<evidence type="ECO:0000313" key="2">
    <source>
        <dbReference type="EMBL" id="KAF2033535.1"/>
    </source>
</evidence>
<gene>
    <name evidence="2" type="ORF">EK21DRAFT_86325</name>
</gene>
<proteinExistence type="predicted"/>
<feature type="compositionally biased region" description="Basic and acidic residues" evidence="1">
    <location>
        <begin position="152"/>
        <end position="162"/>
    </location>
</feature>
<sequence length="291" mass="32831">MPLAESATMPTKVPDLEDSPAHARRLELLKHLTDADQDEIEALVDHVSERLSRNAKRDMIVEVIVGCLRGKEEETASLFREARTIRAEVERKEKEKGELKVARKFAIEKEKEILEKEKAEEASAAEPTLAPTVQAQETPSAPRVPPPIHPKPQKENKRNAEAIDLNRRPCGAGLRDCVRQEAGPDVKPHRRAIFFADWICAKCWWWNRRYDSVCHKCKQNVDVVNIGEDLDEDLREWCEPGLVMNQPASYWDGGSQGSFGGSMLGSNSSAMAAYYGTQGQSQESRKLSKRW</sequence>
<evidence type="ECO:0008006" key="4">
    <source>
        <dbReference type="Google" id="ProtNLM"/>
    </source>
</evidence>
<reference evidence="2" key="1">
    <citation type="journal article" date="2020" name="Stud. Mycol.">
        <title>101 Dothideomycetes genomes: a test case for predicting lifestyles and emergence of pathogens.</title>
        <authorList>
            <person name="Haridas S."/>
            <person name="Albert R."/>
            <person name="Binder M."/>
            <person name="Bloem J."/>
            <person name="Labutti K."/>
            <person name="Salamov A."/>
            <person name="Andreopoulos B."/>
            <person name="Baker S."/>
            <person name="Barry K."/>
            <person name="Bills G."/>
            <person name="Bluhm B."/>
            <person name="Cannon C."/>
            <person name="Castanera R."/>
            <person name="Culley D."/>
            <person name="Daum C."/>
            <person name="Ezra D."/>
            <person name="Gonzalez J."/>
            <person name="Henrissat B."/>
            <person name="Kuo A."/>
            <person name="Liang C."/>
            <person name="Lipzen A."/>
            <person name="Lutzoni F."/>
            <person name="Magnuson J."/>
            <person name="Mondo S."/>
            <person name="Nolan M."/>
            <person name="Ohm R."/>
            <person name="Pangilinan J."/>
            <person name="Park H.-J."/>
            <person name="Ramirez L."/>
            <person name="Alfaro M."/>
            <person name="Sun H."/>
            <person name="Tritt A."/>
            <person name="Yoshinaga Y."/>
            <person name="Zwiers L.-H."/>
            <person name="Turgeon B."/>
            <person name="Goodwin S."/>
            <person name="Spatafora J."/>
            <person name="Crous P."/>
            <person name="Grigoriev I."/>
        </authorList>
    </citation>
    <scope>NUCLEOTIDE SEQUENCE</scope>
    <source>
        <strain evidence="2">CBS 110217</strain>
    </source>
</reference>
<accession>A0A9P4HET4</accession>
<keyword evidence="3" id="KW-1185">Reference proteome</keyword>
<dbReference type="EMBL" id="ML978166">
    <property type="protein sequence ID" value="KAF2033535.1"/>
    <property type="molecule type" value="Genomic_DNA"/>
</dbReference>
<protein>
    <recommendedName>
        <fullName evidence="4">RanBP2-type domain-containing protein</fullName>
    </recommendedName>
</protein>
<name>A0A9P4HET4_9PLEO</name>
<dbReference type="AlphaFoldDB" id="A0A9P4HET4"/>
<organism evidence="2 3">
    <name type="scientific">Setomelanomma holmii</name>
    <dbReference type="NCBI Taxonomy" id="210430"/>
    <lineage>
        <taxon>Eukaryota</taxon>
        <taxon>Fungi</taxon>
        <taxon>Dikarya</taxon>
        <taxon>Ascomycota</taxon>
        <taxon>Pezizomycotina</taxon>
        <taxon>Dothideomycetes</taxon>
        <taxon>Pleosporomycetidae</taxon>
        <taxon>Pleosporales</taxon>
        <taxon>Pleosporineae</taxon>
        <taxon>Phaeosphaeriaceae</taxon>
        <taxon>Setomelanomma</taxon>
    </lineage>
</organism>